<gene>
    <name evidence="17" type="primary">pyrD_1</name>
    <name evidence="17" type="ORF">V7x_30660</name>
</gene>
<sequence>MTFYGNVVRPILFTADAEWVHHQTVTSARRATARPWLRRWLRKRLTFDSPRLVTTFADQPLANPIGLAAGWDKSGEAVECFDALGFGFGEIGSISARVSLGNPKPRLFRLPQDRSIVVNYGLPNDGCQVVADRLARQRPGCPLGINVVPTNDGVDVPAMSLDDAIEDFALSTQTLQPHASYITLNLSCPNVGCGEDHWASAENIGLLLQRLAEIPMKRPVVLKMRPTDELARIDGLLQQCDRHPFVRGFMANLPSGKPDSLRSRRDNDPDRLASMPGAVAGPAQSETMSRWLSHVHWRMPAGRYQLIGGGGVFTGDDAYQRIRMGASVVQIYTAMIYEGPGVVARINRRLDELLRRDGFANVSEAVGTANAASTSRR</sequence>
<evidence type="ECO:0000256" key="8">
    <source>
        <dbReference type="ARBA" id="ARBA00022630"/>
    </source>
</evidence>
<dbReference type="PROSITE" id="PS00912">
    <property type="entry name" value="DHODEHASE_2"/>
    <property type="match status" value="1"/>
</dbReference>
<evidence type="ECO:0000256" key="15">
    <source>
        <dbReference type="SAM" id="MobiDB-lite"/>
    </source>
</evidence>
<keyword evidence="8" id="KW-0285">Flavoprotein</keyword>
<evidence type="ECO:0000256" key="11">
    <source>
        <dbReference type="ARBA" id="ARBA00023002"/>
    </source>
</evidence>
<dbReference type="RefSeq" id="WP_146414429.1">
    <property type="nucleotide sequence ID" value="NZ_SJPZ01000001.1"/>
</dbReference>
<comment type="function">
    <text evidence="2">Catalyzes the conversion of dihydroorotate to orotate with quinone as electron acceptor.</text>
</comment>
<evidence type="ECO:0000256" key="9">
    <source>
        <dbReference type="ARBA" id="ARBA00022643"/>
    </source>
</evidence>
<dbReference type="GO" id="GO:0005737">
    <property type="term" value="C:cytoplasm"/>
    <property type="evidence" value="ECO:0007669"/>
    <property type="project" value="InterPro"/>
</dbReference>
<feature type="compositionally biased region" description="Basic and acidic residues" evidence="15">
    <location>
        <begin position="259"/>
        <end position="271"/>
    </location>
</feature>
<comment type="cofactor">
    <cofactor evidence="1">
        <name>FMN</name>
        <dbReference type="ChEBI" id="CHEBI:58210"/>
    </cofactor>
</comment>
<dbReference type="OrthoDB" id="9794954at2"/>
<evidence type="ECO:0000256" key="7">
    <source>
        <dbReference type="ARBA" id="ARBA00018366"/>
    </source>
</evidence>
<dbReference type="GO" id="GO:0006207">
    <property type="term" value="P:'de novo' pyrimidine nucleobase biosynthetic process"/>
    <property type="evidence" value="ECO:0007669"/>
    <property type="project" value="UniProtKB-UniRule"/>
</dbReference>
<organism evidence="17 18">
    <name type="scientific">Crateriforma conspicua</name>
    <dbReference type="NCBI Taxonomy" id="2527996"/>
    <lineage>
        <taxon>Bacteria</taxon>
        <taxon>Pseudomonadati</taxon>
        <taxon>Planctomycetota</taxon>
        <taxon>Planctomycetia</taxon>
        <taxon>Planctomycetales</taxon>
        <taxon>Planctomycetaceae</taxon>
        <taxon>Crateriforma</taxon>
    </lineage>
</organism>
<evidence type="ECO:0000256" key="13">
    <source>
        <dbReference type="ARBA" id="ARBA00048639"/>
    </source>
</evidence>
<dbReference type="PANTHER" id="PTHR48109">
    <property type="entry name" value="DIHYDROOROTATE DEHYDROGENASE (QUINONE), MITOCHONDRIAL-RELATED"/>
    <property type="match status" value="1"/>
</dbReference>
<dbReference type="PANTHER" id="PTHR48109:SF4">
    <property type="entry name" value="DIHYDROOROTATE DEHYDROGENASE (QUINONE), MITOCHONDRIAL"/>
    <property type="match status" value="1"/>
</dbReference>
<dbReference type="EMBL" id="SJPZ01000001">
    <property type="protein sequence ID" value="TWU67492.1"/>
    <property type="molecule type" value="Genomic_DNA"/>
</dbReference>
<keyword evidence="11 17" id="KW-0560">Oxidoreductase</keyword>
<proteinExistence type="inferred from homology"/>
<comment type="similarity">
    <text evidence="5">Belongs to the dihydroorotate dehydrogenase family. Type 2 subfamily.</text>
</comment>
<evidence type="ECO:0000256" key="5">
    <source>
        <dbReference type="ARBA" id="ARBA00005359"/>
    </source>
</evidence>
<dbReference type="NCBIfam" id="NF003652">
    <property type="entry name" value="PRK05286.2-5"/>
    <property type="match status" value="1"/>
</dbReference>
<evidence type="ECO:0000256" key="6">
    <source>
        <dbReference type="ARBA" id="ARBA00012791"/>
    </source>
</evidence>
<dbReference type="UniPathway" id="UPA00070">
    <property type="reaction ID" value="UER00946"/>
</dbReference>
<evidence type="ECO:0000313" key="18">
    <source>
        <dbReference type="Proteomes" id="UP000316476"/>
    </source>
</evidence>
<dbReference type="InterPro" id="IPR013785">
    <property type="entry name" value="Aldolase_TIM"/>
</dbReference>
<keyword evidence="10" id="KW-0665">Pyrimidine biosynthesis</keyword>
<dbReference type="Pfam" id="PF01180">
    <property type="entry name" value="DHO_dh"/>
    <property type="match status" value="1"/>
</dbReference>
<comment type="caution">
    <text evidence="17">The sequence shown here is derived from an EMBL/GenBank/DDBJ whole genome shotgun (WGS) entry which is preliminary data.</text>
</comment>
<keyword evidence="9" id="KW-0288">FMN</keyword>
<evidence type="ECO:0000259" key="16">
    <source>
        <dbReference type="Pfam" id="PF01180"/>
    </source>
</evidence>
<dbReference type="Gene3D" id="3.20.20.70">
    <property type="entry name" value="Aldolase class I"/>
    <property type="match status" value="1"/>
</dbReference>
<comment type="catalytic activity">
    <reaction evidence="13">
        <text>(S)-dihydroorotate + a quinone = orotate + a quinol</text>
        <dbReference type="Rhea" id="RHEA:30187"/>
        <dbReference type="ChEBI" id="CHEBI:24646"/>
        <dbReference type="ChEBI" id="CHEBI:30839"/>
        <dbReference type="ChEBI" id="CHEBI:30864"/>
        <dbReference type="ChEBI" id="CHEBI:132124"/>
        <dbReference type="EC" id="1.3.5.2"/>
    </reaction>
</comment>
<dbReference type="InterPro" id="IPR001295">
    <property type="entry name" value="Dihydroorotate_DH_CS"/>
</dbReference>
<evidence type="ECO:0000256" key="14">
    <source>
        <dbReference type="NCBIfam" id="TIGR01036"/>
    </source>
</evidence>
<feature type="domain" description="Dihydroorotate dehydrogenase catalytic" evidence="16">
    <location>
        <begin position="52"/>
        <end position="354"/>
    </location>
</feature>
<comment type="pathway">
    <text evidence="4">Pyrimidine metabolism; UMP biosynthesis via de novo pathway; orotate from (S)-dihydroorotate (quinone route): step 1/1.</text>
</comment>
<dbReference type="AlphaFoldDB" id="A0A5C6FWG8"/>
<feature type="region of interest" description="Disordered" evidence="15">
    <location>
        <begin position="251"/>
        <end position="285"/>
    </location>
</feature>
<dbReference type="GO" id="GO:0106430">
    <property type="term" value="F:dihydroorotate dehydrogenase (quinone) activity"/>
    <property type="evidence" value="ECO:0007669"/>
    <property type="project" value="UniProtKB-EC"/>
</dbReference>
<comment type="subcellular location">
    <subcellularLocation>
        <location evidence="3">Membrane</location>
    </subcellularLocation>
</comment>
<evidence type="ECO:0000256" key="3">
    <source>
        <dbReference type="ARBA" id="ARBA00004370"/>
    </source>
</evidence>
<dbReference type="InterPro" id="IPR005720">
    <property type="entry name" value="Dihydroorotate_DH_cat"/>
</dbReference>
<dbReference type="EC" id="1.3.5.2" evidence="6 14"/>
<reference evidence="17 18" key="1">
    <citation type="submission" date="2019-02" db="EMBL/GenBank/DDBJ databases">
        <title>Deep-cultivation of Planctomycetes and their phenomic and genomic characterization uncovers novel biology.</title>
        <authorList>
            <person name="Wiegand S."/>
            <person name="Jogler M."/>
            <person name="Boedeker C."/>
            <person name="Pinto D."/>
            <person name="Vollmers J."/>
            <person name="Rivas-Marin E."/>
            <person name="Kohn T."/>
            <person name="Peeters S.H."/>
            <person name="Heuer A."/>
            <person name="Rast P."/>
            <person name="Oberbeckmann S."/>
            <person name="Bunk B."/>
            <person name="Jeske O."/>
            <person name="Meyerdierks A."/>
            <person name="Storesund J.E."/>
            <person name="Kallscheuer N."/>
            <person name="Luecker S."/>
            <person name="Lage O.M."/>
            <person name="Pohl T."/>
            <person name="Merkel B.J."/>
            <person name="Hornburger P."/>
            <person name="Mueller R.-W."/>
            <person name="Bruemmer F."/>
            <person name="Labrenz M."/>
            <person name="Spormann A.M."/>
            <person name="Op Den Camp H."/>
            <person name="Overmann J."/>
            <person name="Amann R."/>
            <person name="Jetten M.S.M."/>
            <person name="Mascher T."/>
            <person name="Medema M.H."/>
            <person name="Devos D.P."/>
            <person name="Kaster A.-K."/>
            <person name="Ovreas L."/>
            <person name="Rohde M."/>
            <person name="Galperin M.Y."/>
            <person name="Jogler C."/>
        </authorList>
    </citation>
    <scope>NUCLEOTIDE SEQUENCE [LARGE SCALE GENOMIC DNA]</scope>
    <source>
        <strain evidence="17 18">V7</strain>
    </source>
</reference>
<evidence type="ECO:0000256" key="10">
    <source>
        <dbReference type="ARBA" id="ARBA00022975"/>
    </source>
</evidence>
<dbReference type="InterPro" id="IPR005719">
    <property type="entry name" value="Dihydroorotate_DH_2"/>
</dbReference>
<dbReference type="CDD" id="cd04738">
    <property type="entry name" value="DHOD_2_like"/>
    <property type="match status" value="1"/>
</dbReference>
<evidence type="ECO:0000256" key="1">
    <source>
        <dbReference type="ARBA" id="ARBA00001917"/>
    </source>
</evidence>
<protein>
    <recommendedName>
        <fullName evidence="7 14">Dihydroorotate dehydrogenase (quinone)</fullName>
        <ecNumber evidence="6 14">1.3.5.2</ecNumber>
    </recommendedName>
</protein>
<keyword evidence="12" id="KW-0472">Membrane</keyword>
<evidence type="ECO:0000256" key="4">
    <source>
        <dbReference type="ARBA" id="ARBA00005161"/>
    </source>
</evidence>
<dbReference type="NCBIfam" id="TIGR01036">
    <property type="entry name" value="pyrD_sub2"/>
    <property type="match status" value="1"/>
</dbReference>
<evidence type="ECO:0000256" key="2">
    <source>
        <dbReference type="ARBA" id="ARBA00003125"/>
    </source>
</evidence>
<dbReference type="GO" id="GO:0005886">
    <property type="term" value="C:plasma membrane"/>
    <property type="evidence" value="ECO:0007669"/>
    <property type="project" value="TreeGrafter"/>
</dbReference>
<dbReference type="SUPFAM" id="SSF51395">
    <property type="entry name" value="FMN-linked oxidoreductases"/>
    <property type="match status" value="1"/>
</dbReference>
<accession>A0A5C6FWG8</accession>
<dbReference type="GO" id="GO:0044205">
    <property type="term" value="P:'de novo' UMP biosynthetic process"/>
    <property type="evidence" value="ECO:0007669"/>
    <property type="project" value="UniProtKB-UniPathway"/>
</dbReference>
<evidence type="ECO:0000313" key="17">
    <source>
        <dbReference type="EMBL" id="TWU67492.1"/>
    </source>
</evidence>
<name>A0A5C6FWG8_9PLAN</name>
<dbReference type="InterPro" id="IPR050074">
    <property type="entry name" value="DHO_dehydrogenase"/>
</dbReference>
<dbReference type="Proteomes" id="UP000316476">
    <property type="component" value="Unassembled WGS sequence"/>
</dbReference>
<evidence type="ECO:0000256" key="12">
    <source>
        <dbReference type="ARBA" id="ARBA00023136"/>
    </source>
</evidence>